<accession>A0AAI8VBH1</accession>
<evidence type="ECO:0000256" key="1">
    <source>
        <dbReference type="SAM" id="MobiDB-lite"/>
    </source>
</evidence>
<reference evidence="2" key="1">
    <citation type="submission" date="2023-10" db="EMBL/GenBank/DDBJ databases">
        <authorList>
            <person name="Hackl T."/>
        </authorList>
    </citation>
    <scope>NUCLEOTIDE SEQUENCE</scope>
</reference>
<dbReference type="Pfam" id="PF10685">
    <property type="entry name" value="KGG"/>
    <property type="match status" value="1"/>
</dbReference>
<keyword evidence="3" id="KW-1185">Reference proteome</keyword>
<name>A0AAI8VBH1_9PEZI</name>
<organism evidence="2 3">
    <name type="scientific">Anthostomella pinea</name>
    <dbReference type="NCBI Taxonomy" id="933095"/>
    <lineage>
        <taxon>Eukaryota</taxon>
        <taxon>Fungi</taxon>
        <taxon>Dikarya</taxon>
        <taxon>Ascomycota</taxon>
        <taxon>Pezizomycotina</taxon>
        <taxon>Sordariomycetes</taxon>
        <taxon>Xylariomycetidae</taxon>
        <taxon>Xylariales</taxon>
        <taxon>Xylariaceae</taxon>
        <taxon>Anthostomella</taxon>
    </lineage>
</organism>
<evidence type="ECO:0000313" key="3">
    <source>
        <dbReference type="Proteomes" id="UP001295740"/>
    </source>
</evidence>
<feature type="compositionally biased region" description="Basic and acidic residues" evidence="1">
    <location>
        <begin position="48"/>
        <end position="85"/>
    </location>
</feature>
<gene>
    <name evidence="2" type="ORF">KHLLAP_LOCUS2314</name>
</gene>
<sequence length="109" mass="11116">MSSTTNTNPGNFANRPTKEVKEIAAMGGKASHAHDGERKGSTDPPAGRNEDGTFTKGSEAAKEAGHKGGVHSHDHDGMDKEDTGRNADGTFTKGSEAAKAAGEKGGHAS</sequence>
<dbReference type="InterPro" id="IPR019626">
    <property type="entry name" value="Stress-induced_KGG_rpt"/>
</dbReference>
<feature type="compositionally biased region" description="Polar residues" evidence="1">
    <location>
        <begin position="1"/>
        <end position="11"/>
    </location>
</feature>
<feature type="compositionally biased region" description="Basic and acidic residues" evidence="1">
    <location>
        <begin position="32"/>
        <end position="41"/>
    </location>
</feature>
<protein>
    <submittedName>
        <fullName evidence="2">Uu.00g046990.m01.CDS01</fullName>
    </submittedName>
</protein>
<dbReference type="Proteomes" id="UP001295740">
    <property type="component" value="Unassembled WGS sequence"/>
</dbReference>
<proteinExistence type="predicted"/>
<dbReference type="EMBL" id="CAUWAG010000003">
    <property type="protein sequence ID" value="CAJ2501846.1"/>
    <property type="molecule type" value="Genomic_DNA"/>
</dbReference>
<comment type="caution">
    <text evidence="2">The sequence shown here is derived from an EMBL/GenBank/DDBJ whole genome shotgun (WGS) entry which is preliminary data.</text>
</comment>
<evidence type="ECO:0000313" key="2">
    <source>
        <dbReference type="EMBL" id="CAJ2501846.1"/>
    </source>
</evidence>
<feature type="region of interest" description="Disordered" evidence="1">
    <location>
        <begin position="1"/>
        <end position="109"/>
    </location>
</feature>
<dbReference type="AlphaFoldDB" id="A0AAI8VBH1"/>